<reference evidence="2 3" key="1">
    <citation type="submission" date="2023-10" db="EMBL/GenBank/DDBJ databases">
        <title>Chromosome-scale genome assembly provides insights into flower coloration mechanisms of Canna indica.</title>
        <authorList>
            <person name="Li C."/>
        </authorList>
    </citation>
    <scope>NUCLEOTIDE SEQUENCE [LARGE SCALE GENOMIC DNA]</scope>
    <source>
        <tissue evidence="2">Flower</tissue>
    </source>
</reference>
<organism evidence="2 3">
    <name type="scientific">Canna indica</name>
    <name type="common">Indian-shot</name>
    <dbReference type="NCBI Taxonomy" id="4628"/>
    <lineage>
        <taxon>Eukaryota</taxon>
        <taxon>Viridiplantae</taxon>
        <taxon>Streptophyta</taxon>
        <taxon>Embryophyta</taxon>
        <taxon>Tracheophyta</taxon>
        <taxon>Spermatophyta</taxon>
        <taxon>Magnoliopsida</taxon>
        <taxon>Liliopsida</taxon>
        <taxon>Zingiberales</taxon>
        <taxon>Cannaceae</taxon>
        <taxon>Canna</taxon>
    </lineage>
</organism>
<name>A0AAQ3K6A2_9LILI</name>
<accession>A0AAQ3K6A2</accession>
<evidence type="ECO:0008006" key="4">
    <source>
        <dbReference type="Google" id="ProtNLM"/>
    </source>
</evidence>
<evidence type="ECO:0000256" key="1">
    <source>
        <dbReference type="ARBA" id="ARBA00004328"/>
    </source>
</evidence>
<protein>
    <recommendedName>
        <fullName evidence="4">Nucleoprotein</fullName>
    </recommendedName>
</protein>
<gene>
    <name evidence="2" type="ORF">Cni_G08557</name>
</gene>
<comment type="subcellular location">
    <subcellularLocation>
        <location evidence="1">Virion</location>
    </subcellularLocation>
</comment>
<sequence>MRSYMDNIISKGFPETSTEGVQRAYDLIQPNDPTAVSESVYDKVMQHLTESASAQLTDRYDGVPVTEVHTQPVSEITDKFGIDIDINILLANFEGFGGGPEKRDWDDFEPKRMACINLVHSADEKVIEVGRKTFKEIHTQITTATAAGILFLAYHLQTENGERIFEDIPPELRNDEDMLEYDQIDSSPMSTIYTGTAPREFSFNYNDPAGTRKLAISYSYLACSYLRLYRKPAEDYIKIGRHLKEKFTKFYSFDLAVLDARPSLDAVKLIKIHLERPRNMNTFYQILWAGETTRRTHVPLKNFLYRNHVSYAGLHCIPLFLRCMELLHLSATQLAKVLYTVSNERKLDAIVSVMNDLMGETRNHERQMWRFARIFNNDFLSSLRTKYCKRITLSFAFILLAKDPSTSNDILKISELQDVGRFDGASALLDALRALAILTHVGSDNL</sequence>
<dbReference type="AlphaFoldDB" id="A0AAQ3K6A2"/>
<dbReference type="InterPro" id="IPR004902">
    <property type="entry name" value="Rhabdo_ncap_2"/>
</dbReference>
<dbReference type="Proteomes" id="UP001327560">
    <property type="component" value="Chromosome 3"/>
</dbReference>
<proteinExistence type="predicted"/>
<dbReference type="Pfam" id="PF03216">
    <property type="entry name" value="Rhabdo_ncap_2"/>
    <property type="match status" value="1"/>
</dbReference>
<evidence type="ECO:0000313" key="2">
    <source>
        <dbReference type="EMBL" id="WOK99845.1"/>
    </source>
</evidence>
<keyword evidence="3" id="KW-1185">Reference proteome</keyword>
<evidence type="ECO:0000313" key="3">
    <source>
        <dbReference type="Proteomes" id="UP001327560"/>
    </source>
</evidence>
<dbReference type="EMBL" id="CP136892">
    <property type="protein sequence ID" value="WOK99845.1"/>
    <property type="molecule type" value="Genomic_DNA"/>
</dbReference>